<protein>
    <submittedName>
        <fullName evidence="1">Uncharacterized protein</fullName>
    </submittedName>
</protein>
<name>A0A7J7JM61_BUGNE</name>
<sequence length="104" mass="11762">MASRKHAIQCNVDNTGLSVDQVAKLLEVDDLSKAPHCHLTLRLSIFKLMPTLINLRVSALVIMPVLKVFYRAQPEPTLSTNWNHLSTLVILPEKVIYLFCRLVP</sequence>
<organism evidence="1 2">
    <name type="scientific">Bugula neritina</name>
    <name type="common">Brown bryozoan</name>
    <name type="synonym">Sertularia neritina</name>
    <dbReference type="NCBI Taxonomy" id="10212"/>
    <lineage>
        <taxon>Eukaryota</taxon>
        <taxon>Metazoa</taxon>
        <taxon>Spiralia</taxon>
        <taxon>Lophotrochozoa</taxon>
        <taxon>Bryozoa</taxon>
        <taxon>Gymnolaemata</taxon>
        <taxon>Cheilostomatida</taxon>
        <taxon>Flustrina</taxon>
        <taxon>Buguloidea</taxon>
        <taxon>Bugulidae</taxon>
        <taxon>Bugula</taxon>
    </lineage>
</organism>
<proteinExistence type="predicted"/>
<dbReference type="EMBL" id="VXIV02002173">
    <property type="protein sequence ID" value="KAF6026963.1"/>
    <property type="molecule type" value="Genomic_DNA"/>
</dbReference>
<evidence type="ECO:0000313" key="2">
    <source>
        <dbReference type="Proteomes" id="UP000593567"/>
    </source>
</evidence>
<dbReference type="Proteomes" id="UP000593567">
    <property type="component" value="Unassembled WGS sequence"/>
</dbReference>
<accession>A0A7J7JM61</accession>
<comment type="caution">
    <text evidence="1">The sequence shown here is derived from an EMBL/GenBank/DDBJ whole genome shotgun (WGS) entry which is preliminary data.</text>
</comment>
<dbReference type="AlphaFoldDB" id="A0A7J7JM61"/>
<keyword evidence="2" id="KW-1185">Reference proteome</keyword>
<evidence type="ECO:0000313" key="1">
    <source>
        <dbReference type="EMBL" id="KAF6026963.1"/>
    </source>
</evidence>
<reference evidence="1" key="1">
    <citation type="submission" date="2020-06" db="EMBL/GenBank/DDBJ databases">
        <title>Draft genome of Bugula neritina, a colonial animal packing powerful symbionts and potential medicines.</title>
        <authorList>
            <person name="Rayko M."/>
        </authorList>
    </citation>
    <scope>NUCLEOTIDE SEQUENCE [LARGE SCALE GENOMIC DNA]</scope>
    <source>
        <strain evidence="1">Kwan_BN1</strain>
    </source>
</reference>
<gene>
    <name evidence="1" type="ORF">EB796_014730</name>
</gene>